<evidence type="ECO:0008006" key="4">
    <source>
        <dbReference type="Google" id="ProtNLM"/>
    </source>
</evidence>
<dbReference type="Proteomes" id="UP001150925">
    <property type="component" value="Unassembled WGS sequence"/>
</dbReference>
<accession>A0A9W8AV10</accession>
<proteinExistence type="predicted"/>
<protein>
    <recommendedName>
        <fullName evidence="4">Proteasome assembly chaperone 1</fullName>
    </recommendedName>
</protein>
<dbReference type="EMBL" id="JANBPY010000718">
    <property type="protein sequence ID" value="KAJ1964271.1"/>
    <property type="molecule type" value="Genomic_DNA"/>
</dbReference>
<evidence type="ECO:0000313" key="3">
    <source>
        <dbReference type="Proteomes" id="UP001150925"/>
    </source>
</evidence>
<feature type="region of interest" description="Disordered" evidence="1">
    <location>
        <begin position="1"/>
        <end position="44"/>
    </location>
</feature>
<keyword evidence="3" id="KW-1185">Reference proteome</keyword>
<evidence type="ECO:0000313" key="2">
    <source>
        <dbReference type="EMBL" id="KAJ1964271.1"/>
    </source>
</evidence>
<reference evidence="2" key="1">
    <citation type="submission" date="2022-07" db="EMBL/GenBank/DDBJ databases">
        <title>Phylogenomic reconstructions and comparative analyses of Kickxellomycotina fungi.</title>
        <authorList>
            <person name="Reynolds N.K."/>
            <person name="Stajich J.E."/>
            <person name="Barry K."/>
            <person name="Grigoriev I.V."/>
            <person name="Crous P."/>
            <person name="Smith M.E."/>
        </authorList>
    </citation>
    <scope>NUCLEOTIDE SEQUENCE</scope>
    <source>
        <strain evidence="2">RSA 1196</strain>
    </source>
</reference>
<sequence length="270" mass="30128">MDLLYDYEQPTRYQSGDSDSETGEDILGDEIREGLDKPAQAEPHLSKPFRKARDLWQSAALFRWAPSRANASPHTLVITVGSELSSSLSRLLTQPYEPLAIAVPFGQQVASHFNGLTSGRDTYYIFTQRSNPNVAYLLLNAPVEEACQFGWIRTILSQLQPQKVVVIDTLAPLQRETLLDSIYRRVGPADFSADTHHLGRFCYLRTAGTPSLTGAEELHNTDTVVLQGIAAGVLTQCQVEQIPAYFIISAEDKFSVLERPRSFWERVTAL</sequence>
<comment type="caution">
    <text evidence="2">The sequence shown here is derived from an EMBL/GenBank/DDBJ whole genome shotgun (WGS) entry which is preliminary data.</text>
</comment>
<dbReference type="OrthoDB" id="5558473at2759"/>
<gene>
    <name evidence="2" type="ORF">IWQ62_002979</name>
</gene>
<name>A0A9W8AV10_9FUNG</name>
<evidence type="ECO:0000256" key="1">
    <source>
        <dbReference type="SAM" id="MobiDB-lite"/>
    </source>
</evidence>
<organism evidence="2 3">
    <name type="scientific">Dispira parvispora</name>
    <dbReference type="NCBI Taxonomy" id="1520584"/>
    <lineage>
        <taxon>Eukaryota</taxon>
        <taxon>Fungi</taxon>
        <taxon>Fungi incertae sedis</taxon>
        <taxon>Zoopagomycota</taxon>
        <taxon>Kickxellomycotina</taxon>
        <taxon>Dimargaritomycetes</taxon>
        <taxon>Dimargaritales</taxon>
        <taxon>Dimargaritaceae</taxon>
        <taxon>Dispira</taxon>
    </lineage>
</organism>
<feature type="non-terminal residue" evidence="2">
    <location>
        <position position="270"/>
    </location>
</feature>
<dbReference type="AlphaFoldDB" id="A0A9W8AV10"/>
<feature type="compositionally biased region" description="Acidic residues" evidence="1">
    <location>
        <begin position="18"/>
        <end position="28"/>
    </location>
</feature>